<reference evidence="3 4" key="1">
    <citation type="journal article" date="2023" name="Microb. Genom.">
        <title>Mesoterricola silvestris gen. nov., sp. nov., Mesoterricola sediminis sp. nov., Geothrix oryzae sp. nov., Geothrix edaphica sp. nov., Geothrix rubra sp. nov., and Geothrix limicola sp. nov., six novel members of Acidobacteriota isolated from soils.</title>
        <authorList>
            <person name="Weisberg A.J."/>
            <person name="Pearce E."/>
            <person name="Kramer C.G."/>
            <person name="Chang J.H."/>
            <person name="Clarke C.R."/>
        </authorList>
    </citation>
    <scope>NUCLEOTIDE SEQUENCE [LARGE SCALE GENOMIC DNA]</scope>
    <source>
        <strain evidence="3 4">NE20-4-1</strain>
    </source>
</reference>
<evidence type="ECO:0000313" key="4">
    <source>
        <dbReference type="Proteomes" id="UP001282474"/>
    </source>
</evidence>
<accession>A0ABU4MRD7</accession>
<dbReference type="InterPro" id="IPR007278">
    <property type="entry name" value="DUF397"/>
</dbReference>
<evidence type="ECO:0000313" key="3">
    <source>
        <dbReference type="EMBL" id="MDX3039019.1"/>
    </source>
</evidence>
<comment type="caution">
    <text evidence="3">The sequence shown here is derived from an EMBL/GenBank/DDBJ whole genome shotgun (WGS) entry which is preliminary data.</text>
</comment>
<dbReference type="Proteomes" id="UP001282474">
    <property type="component" value="Unassembled WGS sequence"/>
</dbReference>
<dbReference type="RefSeq" id="WP_045556249.1">
    <property type="nucleotide sequence ID" value="NZ_JABXWF010000013.1"/>
</dbReference>
<evidence type="ECO:0000259" key="2">
    <source>
        <dbReference type="Pfam" id="PF04149"/>
    </source>
</evidence>
<feature type="region of interest" description="Disordered" evidence="1">
    <location>
        <begin position="58"/>
        <end position="81"/>
    </location>
</feature>
<sequence>MTTHDNWQKSSFSGFGDGNDCVELSATPDDIHLRESDTPTTVIATTRAPLAHLLHAITGGRLTPPPGGARRWQKSTYSGGA</sequence>
<dbReference type="EMBL" id="JARAWJ010000012">
    <property type="protein sequence ID" value="MDX3039019.1"/>
    <property type="molecule type" value="Genomic_DNA"/>
</dbReference>
<feature type="domain" description="DUF397" evidence="2">
    <location>
        <begin position="6"/>
        <end position="57"/>
    </location>
</feature>
<organism evidence="3 4">
    <name type="scientific">Streptomyces caniscabiei</name>
    <dbReference type="NCBI Taxonomy" id="2746961"/>
    <lineage>
        <taxon>Bacteria</taxon>
        <taxon>Bacillati</taxon>
        <taxon>Actinomycetota</taxon>
        <taxon>Actinomycetes</taxon>
        <taxon>Kitasatosporales</taxon>
        <taxon>Streptomycetaceae</taxon>
        <taxon>Streptomyces</taxon>
    </lineage>
</organism>
<proteinExistence type="predicted"/>
<evidence type="ECO:0000256" key="1">
    <source>
        <dbReference type="SAM" id="MobiDB-lite"/>
    </source>
</evidence>
<name>A0ABU4MRD7_9ACTN</name>
<keyword evidence="4" id="KW-1185">Reference proteome</keyword>
<protein>
    <submittedName>
        <fullName evidence="3">DUF397 domain-containing protein</fullName>
    </submittedName>
</protein>
<gene>
    <name evidence="3" type="ORF">PV383_17820</name>
</gene>
<dbReference type="Pfam" id="PF04149">
    <property type="entry name" value="DUF397"/>
    <property type="match status" value="1"/>
</dbReference>